<evidence type="ECO:0000313" key="4">
    <source>
        <dbReference type="Proteomes" id="UP000198620"/>
    </source>
</evidence>
<dbReference type="AlphaFoldDB" id="A0A1H7P3Y9"/>
<protein>
    <submittedName>
        <fullName evidence="3">Iron complex transport system substrate-binding protein</fullName>
    </submittedName>
</protein>
<dbReference type="CDD" id="cd01144">
    <property type="entry name" value="BtuF"/>
    <property type="match status" value="1"/>
</dbReference>
<organism evidence="3 4">
    <name type="scientific">Nitrosovibrio tenuis</name>
    <dbReference type="NCBI Taxonomy" id="1233"/>
    <lineage>
        <taxon>Bacteria</taxon>
        <taxon>Pseudomonadati</taxon>
        <taxon>Pseudomonadota</taxon>
        <taxon>Betaproteobacteria</taxon>
        <taxon>Nitrosomonadales</taxon>
        <taxon>Nitrosomonadaceae</taxon>
        <taxon>Nitrosovibrio</taxon>
    </lineage>
</organism>
<keyword evidence="4" id="KW-1185">Reference proteome</keyword>
<dbReference type="InterPro" id="IPR054828">
    <property type="entry name" value="Vit_B12_bind_prot"/>
</dbReference>
<gene>
    <name evidence="3" type="ORF">SAMN05216387_10828</name>
</gene>
<dbReference type="Pfam" id="PF01497">
    <property type="entry name" value="Peripla_BP_2"/>
    <property type="match status" value="1"/>
</dbReference>
<dbReference type="PROSITE" id="PS50983">
    <property type="entry name" value="FE_B12_PBP"/>
    <property type="match status" value="1"/>
</dbReference>
<dbReference type="NCBIfam" id="NF038402">
    <property type="entry name" value="TroA_like"/>
    <property type="match status" value="1"/>
</dbReference>
<dbReference type="RefSeq" id="WP_245728014.1">
    <property type="nucleotide sequence ID" value="NZ_FOBH01000008.1"/>
</dbReference>
<dbReference type="InterPro" id="IPR050902">
    <property type="entry name" value="ABC_Transporter_SBP"/>
</dbReference>
<sequence>MQLRILGPLLVLMLSLWVSFYAPVGAAGSASIAGQVSSPASTQTLPLVLMDDRGRNIRLNRHASRIVSLSPSITELVFEAGAGSKLVGVSRYSDYPEAARSIPNIGDASNLDLERIVALRPDLVIAWRSGNAISDIEKLEKLGLAVFAIEAARLNDIPRLLRIAGQLAGTSTQAESTAGAFEETLHQIRRSYGSHSKIRVFQLIWHQPLMTVNGNHVISDILELCGGVNIFGSAPSLTPLVSVENLLEADPQVIISSMSQEFSESEVKALLGRFSHISAIRRNNLYFVHPDLMHRQTARVIQAAKIVCAQLESARLTLGAQGDG</sequence>
<dbReference type="Proteomes" id="UP000198620">
    <property type="component" value="Unassembled WGS sequence"/>
</dbReference>
<keyword evidence="1" id="KW-0732">Signal</keyword>
<dbReference type="SUPFAM" id="SSF53807">
    <property type="entry name" value="Helical backbone' metal receptor"/>
    <property type="match status" value="1"/>
</dbReference>
<dbReference type="Gene3D" id="3.40.50.1980">
    <property type="entry name" value="Nitrogenase molybdenum iron protein domain"/>
    <property type="match status" value="2"/>
</dbReference>
<name>A0A1H7P3Y9_9PROT</name>
<proteinExistence type="predicted"/>
<dbReference type="STRING" id="1233.SAMN05216387_10828"/>
<feature type="domain" description="Fe/B12 periplasmic-binding" evidence="2">
    <location>
        <begin position="65"/>
        <end position="315"/>
    </location>
</feature>
<dbReference type="GO" id="GO:0071281">
    <property type="term" value="P:cellular response to iron ion"/>
    <property type="evidence" value="ECO:0007669"/>
    <property type="project" value="TreeGrafter"/>
</dbReference>
<accession>A0A1H7P3Y9</accession>
<evidence type="ECO:0000256" key="1">
    <source>
        <dbReference type="ARBA" id="ARBA00022729"/>
    </source>
</evidence>
<dbReference type="PANTHER" id="PTHR30535:SF34">
    <property type="entry name" value="MOLYBDATE-BINDING PROTEIN MOLA"/>
    <property type="match status" value="1"/>
</dbReference>
<reference evidence="3 4" key="1">
    <citation type="submission" date="2016-10" db="EMBL/GenBank/DDBJ databases">
        <authorList>
            <person name="de Groot N.N."/>
        </authorList>
    </citation>
    <scope>NUCLEOTIDE SEQUENCE [LARGE SCALE GENOMIC DNA]</scope>
    <source>
        <strain evidence="3 4">Nv1</strain>
    </source>
</reference>
<dbReference type="EMBL" id="FOBH01000008">
    <property type="protein sequence ID" value="SEL29817.1"/>
    <property type="molecule type" value="Genomic_DNA"/>
</dbReference>
<dbReference type="InterPro" id="IPR002491">
    <property type="entry name" value="ABC_transptr_periplasmic_BD"/>
</dbReference>
<evidence type="ECO:0000313" key="3">
    <source>
        <dbReference type="EMBL" id="SEL29817.1"/>
    </source>
</evidence>
<dbReference type="PANTHER" id="PTHR30535">
    <property type="entry name" value="VITAMIN B12-BINDING PROTEIN"/>
    <property type="match status" value="1"/>
</dbReference>
<evidence type="ECO:0000259" key="2">
    <source>
        <dbReference type="PROSITE" id="PS50983"/>
    </source>
</evidence>